<accession>A0A9Q1KFP4</accession>
<dbReference type="EMBL" id="JAKOGI010000149">
    <property type="protein sequence ID" value="KAJ8441932.1"/>
    <property type="molecule type" value="Genomic_DNA"/>
</dbReference>
<name>A0A9Q1KFP4_9CARY</name>
<sequence>MEEEYGDRTCYKRKLGFVQGTVPRPKDDLVNAEMWNAYNGMIIAWLQNSVSECIVIEYPSWHPKGRKPAYKKGDKPAQNLKGKGKFAAMAEKTNNPGVGLIQQQIDRTGPKTGPDRYGPDRTEAFRSVSAFGSGPFQKHFDSSLPLSLPSAAACFASSPSSPYPPPLLLLKSSVLFYCPCQCSAVVWPVFRSFQSSIFFPGSLLPS</sequence>
<proteinExistence type="predicted"/>
<keyword evidence="2" id="KW-1185">Reference proteome</keyword>
<protein>
    <submittedName>
        <fullName evidence="1">Uncharacterized protein</fullName>
    </submittedName>
</protein>
<gene>
    <name evidence="1" type="ORF">Cgig2_020077</name>
</gene>
<dbReference type="AlphaFoldDB" id="A0A9Q1KFP4"/>
<evidence type="ECO:0000313" key="1">
    <source>
        <dbReference type="EMBL" id="KAJ8441932.1"/>
    </source>
</evidence>
<organism evidence="1 2">
    <name type="scientific">Carnegiea gigantea</name>
    <dbReference type="NCBI Taxonomy" id="171969"/>
    <lineage>
        <taxon>Eukaryota</taxon>
        <taxon>Viridiplantae</taxon>
        <taxon>Streptophyta</taxon>
        <taxon>Embryophyta</taxon>
        <taxon>Tracheophyta</taxon>
        <taxon>Spermatophyta</taxon>
        <taxon>Magnoliopsida</taxon>
        <taxon>eudicotyledons</taxon>
        <taxon>Gunneridae</taxon>
        <taxon>Pentapetalae</taxon>
        <taxon>Caryophyllales</taxon>
        <taxon>Cactineae</taxon>
        <taxon>Cactaceae</taxon>
        <taxon>Cactoideae</taxon>
        <taxon>Echinocereeae</taxon>
        <taxon>Carnegiea</taxon>
    </lineage>
</organism>
<reference evidence="1" key="1">
    <citation type="submission" date="2022-04" db="EMBL/GenBank/DDBJ databases">
        <title>Carnegiea gigantea Genome sequencing and assembly v2.</title>
        <authorList>
            <person name="Copetti D."/>
            <person name="Sanderson M.J."/>
            <person name="Burquez A."/>
            <person name="Wojciechowski M.F."/>
        </authorList>
    </citation>
    <scope>NUCLEOTIDE SEQUENCE</scope>
    <source>
        <strain evidence="1">SGP5-SGP5p</strain>
        <tissue evidence="1">Aerial part</tissue>
    </source>
</reference>
<evidence type="ECO:0000313" key="2">
    <source>
        <dbReference type="Proteomes" id="UP001153076"/>
    </source>
</evidence>
<comment type="caution">
    <text evidence="1">The sequence shown here is derived from an EMBL/GenBank/DDBJ whole genome shotgun (WGS) entry which is preliminary data.</text>
</comment>
<dbReference type="OrthoDB" id="5544992at2759"/>
<dbReference type="Proteomes" id="UP001153076">
    <property type="component" value="Unassembled WGS sequence"/>
</dbReference>